<protein>
    <recommendedName>
        <fullName evidence="3">DUF5667 domain-containing protein</fullName>
    </recommendedName>
</protein>
<feature type="region of interest" description="Disordered" evidence="2">
    <location>
        <begin position="227"/>
        <end position="251"/>
    </location>
</feature>
<keyword evidence="1" id="KW-0175">Coiled coil</keyword>
<evidence type="ECO:0000256" key="2">
    <source>
        <dbReference type="SAM" id="MobiDB-lite"/>
    </source>
</evidence>
<evidence type="ECO:0000313" key="5">
    <source>
        <dbReference type="Proteomes" id="UP001320159"/>
    </source>
</evidence>
<accession>A0AAP2RD75</accession>
<dbReference type="EMBL" id="PGCK01000004">
    <property type="protein sequence ID" value="MCD1294726.1"/>
    <property type="molecule type" value="Genomic_DNA"/>
</dbReference>
<feature type="domain" description="DUF5667" evidence="3">
    <location>
        <begin position="39"/>
        <end position="120"/>
    </location>
</feature>
<feature type="coiled-coil region" evidence="1">
    <location>
        <begin position="61"/>
        <end position="88"/>
    </location>
</feature>
<gene>
    <name evidence="4" type="ORF">CUJ83_06905</name>
</gene>
<organism evidence="4 5">
    <name type="scientific">Methanooceanicella nereidis</name>
    <dbReference type="NCBI Taxonomy" id="2052831"/>
    <lineage>
        <taxon>Archaea</taxon>
        <taxon>Methanobacteriati</taxon>
        <taxon>Methanobacteriota</taxon>
        <taxon>Stenosarchaea group</taxon>
        <taxon>Methanomicrobia</taxon>
        <taxon>Methanocellales</taxon>
        <taxon>Methanocellaceae</taxon>
        <taxon>Methanooceanicella</taxon>
    </lineage>
</organism>
<dbReference type="Proteomes" id="UP001320159">
    <property type="component" value="Unassembled WGS sequence"/>
</dbReference>
<keyword evidence="5" id="KW-1185">Reference proteome</keyword>
<comment type="caution">
    <text evidence="4">The sequence shown here is derived from an EMBL/GenBank/DDBJ whole genome shotgun (WGS) entry which is preliminary data.</text>
</comment>
<dbReference type="InterPro" id="IPR043725">
    <property type="entry name" value="DUF5667"/>
</dbReference>
<sequence>MVKKIIGISVVLLFLISIIPTSMAQSEDVKEYKGMVGADSPLYKIKLWFQKLDESISSNANEKLQKKLNHAEERLAEARAMARVNNTEAMELALNEYCDLMDDVNETMEDPEIGEEEYSEVGPIVQKHQNTFKYMLNNTTENKWQLMNAFNYSLQVMNGKSFVYYNNTTYFVPPGHLKNGNNKTFLPPGLAKKGIKAMPTIINGSTPFNYDYNYDYDYSNLYNGSKAGQGQDKVKNNNKNKPFPSSVSGDA</sequence>
<evidence type="ECO:0000256" key="1">
    <source>
        <dbReference type="SAM" id="Coils"/>
    </source>
</evidence>
<reference evidence="4 5" key="1">
    <citation type="submission" date="2017-11" db="EMBL/GenBank/DDBJ databases">
        <title>Isolation and Characterization of Family Methanocellaceae Species from Potential Methane Hydrate Area Offshore Southwestern Taiwan.</title>
        <authorList>
            <person name="Zhang W.-L."/>
            <person name="Chen W.-C."/>
            <person name="Lai M.-C."/>
            <person name="Chen S.-C."/>
        </authorList>
    </citation>
    <scope>NUCLEOTIDE SEQUENCE [LARGE SCALE GENOMIC DNA]</scope>
    <source>
        <strain evidence="4 5">CWC-04</strain>
    </source>
</reference>
<evidence type="ECO:0000313" key="4">
    <source>
        <dbReference type="EMBL" id="MCD1294726.1"/>
    </source>
</evidence>
<evidence type="ECO:0000259" key="3">
    <source>
        <dbReference type="Pfam" id="PF18915"/>
    </source>
</evidence>
<dbReference type="AlphaFoldDB" id="A0AAP2RD75"/>
<name>A0AAP2RD75_9EURY</name>
<proteinExistence type="predicted"/>
<dbReference type="Pfam" id="PF18915">
    <property type="entry name" value="DUF5667"/>
    <property type="match status" value="1"/>
</dbReference>